<evidence type="ECO:0000256" key="2">
    <source>
        <dbReference type="ARBA" id="ARBA00009765"/>
    </source>
</evidence>
<dbReference type="Gene3D" id="1.20.58.340">
    <property type="entry name" value="Magnesium transport protein CorA, transmembrane region"/>
    <property type="match status" value="2"/>
</dbReference>
<dbReference type="InterPro" id="IPR045863">
    <property type="entry name" value="CorA_TM1_TM2"/>
</dbReference>
<evidence type="ECO:0000256" key="4">
    <source>
        <dbReference type="ARBA" id="ARBA00022475"/>
    </source>
</evidence>
<evidence type="ECO:0000256" key="3">
    <source>
        <dbReference type="ARBA" id="ARBA00022448"/>
    </source>
</evidence>
<keyword evidence="7 12" id="KW-1133">Transmembrane helix</keyword>
<dbReference type="GO" id="GO:0050897">
    <property type="term" value="F:cobalt ion binding"/>
    <property type="evidence" value="ECO:0007669"/>
    <property type="project" value="TreeGrafter"/>
</dbReference>
<dbReference type="PANTHER" id="PTHR46494">
    <property type="entry name" value="CORA FAMILY METAL ION TRANSPORTER (EUROFUNG)"/>
    <property type="match status" value="1"/>
</dbReference>
<comment type="caution">
    <text evidence="13">The sequence shown here is derived from an EMBL/GenBank/DDBJ whole genome shotgun (WGS) entry which is preliminary data.</text>
</comment>
<proteinExistence type="inferred from homology"/>
<keyword evidence="5 12" id="KW-0812">Transmembrane</keyword>
<feature type="transmembrane region" description="Helical" evidence="12">
    <location>
        <begin position="314"/>
        <end position="332"/>
    </location>
</feature>
<dbReference type="SUPFAM" id="SSF143865">
    <property type="entry name" value="CorA soluble domain-like"/>
    <property type="match status" value="1"/>
</dbReference>
<evidence type="ECO:0000256" key="1">
    <source>
        <dbReference type="ARBA" id="ARBA00004651"/>
    </source>
</evidence>
<reference evidence="13 14" key="1">
    <citation type="submission" date="2019-02" db="EMBL/GenBank/DDBJ databases">
        <title>Deep-cultivation of Planctomycetes and their phenomic and genomic characterization uncovers novel biology.</title>
        <authorList>
            <person name="Wiegand S."/>
            <person name="Jogler M."/>
            <person name="Boedeker C."/>
            <person name="Pinto D."/>
            <person name="Vollmers J."/>
            <person name="Rivas-Marin E."/>
            <person name="Kohn T."/>
            <person name="Peeters S.H."/>
            <person name="Heuer A."/>
            <person name="Rast P."/>
            <person name="Oberbeckmann S."/>
            <person name="Bunk B."/>
            <person name="Jeske O."/>
            <person name="Meyerdierks A."/>
            <person name="Storesund J.E."/>
            <person name="Kallscheuer N."/>
            <person name="Luecker S."/>
            <person name="Lage O.M."/>
            <person name="Pohl T."/>
            <person name="Merkel B.J."/>
            <person name="Hornburger P."/>
            <person name="Mueller R.-W."/>
            <person name="Bruemmer F."/>
            <person name="Labrenz M."/>
            <person name="Spormann A.M."/>
            <person name="Op Den Camp H."/>
            <person name="Overmann J."/>
            <person name="Amann R."/>
            <person name="Jetten M.S.M."/>
            <person name="Mascher T."/>
            <person name="Medema M.H."/>
            <person name="Devos D.P."/>
            <person name="Kaster A.-K."/>
            <person name="Ovreas L."/>
            <person name="Rohde M."/>
            <person name="Galperin M.Y."/>
            <person name="Jogler C."/>
        </authorList>
    </citation>
    <scope>NUCLEOTIDE SEQUENCE [LARGE SCALE GENOMIC DNA]</scope>
    <source>
        <strain evidence="13 14">Poly59</strain>
    </source>
</reference>
<protein>
    <recommendedName>
        <fullName evidence="12">Magnesium transport protein CorA</fullName>
    </recommendedName>
</protein>
<evidence type="ECO:0000256" key="12">
    <source>
        <dbReference type="RuleBase" id="RU362010"/>
    </source>
</evidence>
<dbReference type="SUPFAM" id="SSF144083">
    <property type="entry name" value="Magnesium transport protein CorA, transmembrane region"/>
    <property type="match status" value="1"/>
</dbReference>
<comment type="similarity">
    <text evidence="2 12">Belongs to the CorA metal ion transporter (MIT) (TC 1.A.35) family.</text>
</comment>
<evidence type="ECO:0000256" key="10">
    <source>
        <dbReference type="ARBA" id="ARBA00034269"/>
    </source>
</evidence>
<dbReference type="Pfam" id="PF01544">
    <property type="entry name" value="CorA"/>
    <property type="match status" value="1"/>
</dbReference>
<organism evidence="13 14">
    <name type="scientific">Rubripirellula reticaptiva</name>
    <dbReference type="NCBI Taxonomy" id="2528013"/>
    <lineage>
        <taxon>Bacteria</taxon>
        <taxon>Pseudomonadati</taxon>
        <taxon>Planctomycetota</taxon>
        <taxon>Planctomycetia</taxon>
        <taxon>Pirellulales</taxon>
        <taxon>Pirellulaceae</taxon>
        <taxon>Rubripirellula</taxon>
    </lineage>
</organism>
<gene>
    <name evidence="12 13" type="primary">corA</name>
    <name evidence="13" type="ORF">Poly59_59550</name>
</gene>
<dbReference type="EMBL" id="SJPX01000006">
    <property type="protein sequence ID" value="TWU46981.1"/>
    <property type="molecule type" value="Genomic_DNA"/>
</dbReference>
<dbReference type="FunFam" id="1.20.58.340:FF:000004">
    <property type="entry name" value="Magnesium transport protein CorA"/>
    <property type="match status" value="1"/>
</dbReference>
<evidence type="ECO:0000313" key="14">
    <source>
        <dbReference type="Proteomes" id="UP000317977"/>
    </source>
</evidence>
<evidence type="ECO:0000256" key="9">
    <source>
        <dbReference type="ARBA" id="ARBA00023136"/>
    </source>
</evidence>
<evidence type="ECO:0000256" key="8">
    <source>
        <dbReference type="ARBA" id="ARBA00023065"/>
    </source>
</evidence>
<dbReference type="GO" id="GO:0015095">
    <property type="term" value="F:magnesium ion transmembrane transporter activity"/>
    <property type="evidence" value="ECO:0007669"/>
    <property type="project" value="UniProtKB-UniRule"/>
</dbReference>
<evidence type="ECO:0000256" key="5">
    <source>
        <dbReference type="ARBA" id="ARBA00022692"/>
    </source>
</evidence>
<dbReference type="Proteomes" id="UP000317977">
    <property type="component" value="Unassembled WGS sequence"/>
</dbReference>
<keyword evidence="8 12" id="KW-0406">Ion transport</keyword>
<name>A0A5C6EGY8_9BACT</name>
<dbReference type="AlphaFoldDB" id="A0A5C6EGY8"/>
<dbReference type="GO" id="GO:0005886">
    <property type="term" value="C:plasma membrane"/>
    <property type="evidence" value="ECO:0007669"/>
    <property type="project" value="UniProtKB-SubCell"/>
</dbReference>
<keyword evidence="6 12" id="KW-0460">Magnesium</keyword>
<dbReference type="InterPro" id="IPR045861">
    <property type="entry name" value="CorA_cytoplasmic_dom"/>
</dbReference>
<keyword evidence="3 12" id="KW-0813">Transport</keyword>
<feature type="transmembrane region" description="Helical" evidence="12">
    <location>
        <begin position="352"/>
        <end position="373"/>
    </location>
</feature>
<dbReference type="PANTHER" id="PTHR46494:SF1">
    <property type="entry name" value="CORA FAMILY METAL ION TRANSPORTER (EUROFUNG)"/>
    <property type="match status" value="1"/>
</dbReference>
<dbReference type="InterPro" id="IPR004488">
    <property type="entry name" value="Mg/Co-transport_prot_CorA"/>
</dbReference>
<comment type="subcellular location">
    <subcellularLocation>
        <location evidence="1">Cell membrane</location>
        <topology evidence="1">Multi-pass membrane protein</topology>
    </subcellularLocation>
    <subcellularLocation>
        <location evidence="12">Membrane</location>
        <topology evidence="12">Multi-pass membrane protein</topology>
    </subcellularLocation>
</comment>
<comment type="function">
    <text evidence="11">Mediates influx of magnesium ions. Alternates between open and closed states. Activated by low cytoplasmic Mg(2+) levels. Inactive when cytoplasmic Mg(2+) levels are high.</text>
</comment>
<evidence type="ECO:0000256" key="11">
    <source>
        <dbReference type="ARBA" id="ARBA00045497"/>
    </source>
</evidence>
<accession>A0A5C6EGY8</accession>
<dbReference type="GO" id="GO:0015087">
    <property type="term" value="F:cobalt ion transmembrane transporter activity"/>
    <property type="evidence" value="ECO:0007669"/>
    <property type="project" value="UniProtKB-UniRule"/>
</dbReference>
<keyword evidence="4 12" id="KW-1003">Cell membrane</keyword>
<dbReference type="GO" id="GO:0000287">
    <property type="term" value="F:magnesium ion binding"/>
    <property type="evidence" value="ECO:0007669"/>
    <property type="project" value="TreeGrafter"/>
</dbReference>
<dbReference type="InterPro" id="IPR002523">
    <property type="entry name" value="MgTranspt_CorA/ZnTranspt_ZntB"/>
</dbReference>
<evidence type="ECO:0000256" key="6">
    <source>
        <dbReference type="ARBA" id="ARBA00022842"/>
    </source>
</evidence>
<dbReference type="RefSeq" id="WP_146537400.1">
    <property type="nucleotide sequence ID" value="NZ_SJPX01000006.1"/>
</dbReference>
<sequence length="379" mass="43025">MRTEKAAGQPPKRRLFKRTAKIVSAPGVLPEAMGDKAVSIRVIRYDANHHGDDTLVTSDDLARLLSRITSESTDESSKHFEGVTWINVDAAQNTSTLKIIGDVFGLHPLALEDVNNVHQRVKCEKYDDAMFFVARMPQRTRPFDSEQVSVFLLKGVVITFQEHSGDCLDTVRERIAMSTGRVRQRGADYLFYAILDRIVDEFFVTMEHYDEILGQFSSNIETTSQHDLPLKLHHIRDDLLQVRKITSQYREAFKRLAIDGSEILDADTMYFIRDCQDHISQLIEASDLGREYCGELRELHFAMLGQKSNDISKVLTLIATIFIPMSFISGVYGMNFDSQASSMNMPELHWGFGYPFALSLMAMTGGALAFFLYRRGWLS</sequence>
<dbReference type="OrthoDB" id="9803416at2"/>
<evidence type="ECO:0000313" key="13">
    <source>
        <dbReference type="EMBL" id="TWU46981.1"/>
    </source>
</evidence>
<keyword evidence="9 12" id="KW-0472">Membrane</keyword>
<keyword evidence="14" id="KW-1185">Reference proteome</keyword>
<comment type="catalytic activity">
    <reaction evidence="10">
        <text>Mg(2+)(in) = Mg(2+)(out)</text>
        <dbReference type="Rhea" id="RHEA:29827"/>
        <dbReference type="ChEBI" id="CHEBI:18420"/>
    </reaction>
</comment>
<dbReference type="Gene3D" id="3.30.460.20">
    <property type="entry name" value="CorA soluble domain-like"/>
    <property type="match status" value="1"/>
</dbReference>
<evidence type="ECO:0000256" key="7">
    <source>
        <dbReference type="ARBA" id="ARBA00022989"/>
    </source>
</evidence>
<dbReference type="CDD" id="cd12828">
    <property type="entry name" value="TmCorA-like_1"/>
    <property type="match status" value="1"/>
</dbReference>
<dbReference type="NCBIfam" id="TIGR00383">
    <property type="entry name" value="corA"/>
    <property type="match status" value="1"/>
</dbReference>